<comment type="similarity">
    <text evidence="2">Belongs to the Nudix hydrolase family.</text>
</comment>
<dbReference type="PROSITE" id="PS51462">
    <property type="entry name" value="NUDIX"/>
    <property type="match status" value="1"/>
</dbReference>
<comment type="caution">
    <text evidence="7">The sequence shown here is derived from an EMBL/GenBank/DDBJ whole genome shotgun (WGS) entry which is preliminary data.</text>
</comment>
<evidence type="ECO:0000313" key="8">
    <source>
        <dbReference type="Proteomes" id="UP000051181"/>
    </source>
</evidence>
<evidence type="ECO:0000259" key="6">
    <source>
        <dbReference type="PROSITE" id="PS51462"/>
    </source>
</evidence>
<dbReference type="GeneID" id="65916104"/>
<dbReference type="PANTHER" id="PTHR43758">
    <property type="entry name" value="7,8-DIHYDRO-8-OXOGUANINE TRIPHOSPHATASE"/>
    <property type="match status" value="1"/>
</dbReference>
<dbReference type="GO" id="GO:0016818">
    <property type="term" value="F:hydrolase activity, acting on acid anhydrides, in phosphorus-containing anhydrides"/>
    <property type="evidence" value="ECO:0007669"/>
    <property type="project" value="TreeGrafter"/>
</dbReference>
<evidence type="ECO:0000256" key="3">
    <source>
        <dbReference type="ARBA" id="ARBA00022723"/>
    </source>
</evidence>
<sequence>MMAYKYTLALLHYQDQLLVLNRRKPPYPGQWNGIGGKLEIGETPVAAAQREIFEETGIANDAYQMKAAGVIDWFIAGQYVDSIYLYVAELQQIDLDAYPQQMREGVLNFFPVTWLTQTANLGIVPDFKRLIAPVLAGKQQRYITNFVDEQLVDFWVKPLD</sequence>
<dbReference type="PROSITE" id="PS00893">
    <property type="entry name" value="NUDIX_BOX"/>
    <property type="match status" value="1"/>
</dbReference>
<dbReference type="EMBL" id="AZCN01000054">
    <property type="protein sequence ID" value="KRK15212.1"/>
    <property type="molecule type" value="Genomic_DNA"/>
</dbReference>
<dbReference type="GO" id="GO:0005737">
    <property type="term" value="C:cytoplasm"/>
    <property type="evidence" value="ECO:0007669"/>
    <property type="project" value="TreeGrafter"/>
</dbReference>
<keyword evidence="5" id="KW-0460">Magnesium</keyword>
<gene>
    <name evidence="7" type="ORF">FD22_GL001865</name>
</gene>
<organism evidence="7 8">
    <name type="scientific">Loigolactobacillus coryniformis subsp. coryniformis KCTC 3167 = DSM 20001</name>
    <dbReference type="NCBI Taxonomy" id="913848"/>
    <lineage>
        <taxon>Bacteria</taxon>
        <taxon>Bacillati</taxon>
        <taxon>Bacillota</taxon>
        <taxon>Bacilli</taxon>
        <taxon>Lactobacillales</taxon>
        <taxon>Lactobacillaceae</taxon>
        <taxon>Loigolactobacillus</taxon>
    </lineage>
</organism>
<dbReference type="CDD" id="cd18886">
    <property type="entry name" value="NUDIX_MutT_Nudt1"/>
    <property type="match status" value="1"/>
</dbReference>
<evidence type="ECO:0000313" key="7">
    <source>
        <dbReference type="EMBL" id="KRK15212.1"/>
    </source>
</evidence>
<dbReference type="InterPro" id="IPR000086">
    <property type="entry name" value="NUDIX_hydrolase_dom"/>
</dbReference>
<evidence type="ECO:0000256" key="2">
    <source>
        <dbReference type="ARBA" id="ARBA00005582"/>
    </source>
</evidence>
<dbReference type="InterPro" id="IPR020084">
    <property type="entry name" value="NUDIX_hydrolase_CS"/>
</dbReference>
<accession>A0A0R1EZW3</accession>
<dbReference type="Gene3D" id="3.90.79.10">
    <property type="entry name" value="Nucleoside Triphosphate Pyrophosphohydrolase"/>
    <property type="match status" value="1"/>
</dbReference>
<name>A0A0R1EZW3_9LACO</name>
<dbReference type="RefSeq" id="WP_010013330.1">
    <property type="nucleotide sequence ID" value="NZ_CP017713.1"/>
</dbReference>
<protein>
    <submittedName>
        <fullName evidence="7">Nucleotide NUDIX family hydrolase</fullName>
    </submittedName>
</protein>
<evidence type="ECO:0000256" key="5">
    <source>
        <dbReference type="ARBA" id="ARBA00022842"/>
    </source>
</evidence>
<evidence type="ECO:0000256" key="1">
    <source>
        <dbReference type="ARBA" id="ARBA00001946"/>
    </source>
</evidence>
<comment type="cofactor">
    <cofactor evidence="1">
        <name>Mg(2+)</name>
        <dbReference type="ChEBI" id="CHEBI:18420"/>
    </cofactor>
</comment>
<keyword evidence="4 7" id="KW-0378">Hydrolase</keyword>
<evidence type="ECO:0000256" key="4">
    <source>
        <dbReference type="ARBA" id="ARBA00022801"/>
    </source>
</evidence>
<dbReference type="eggNOG" id="COG1051">
    <property type="taxonomic scope" value="Bacteria"/>
</dbReference>
<keyword evidence="3" id="KW-0479">Metal-binding</keyword>
<dbReference type="AlphaFoldDB" id="A0A0R1EZW3"/>
<proteinExistence type="inferred from homology"/>
<reference evidence="7 8" key="1">
    <citation type="journal article" date="2015" name="Genome Announc.">
        <title>Expanding the biotechnology potential of lactobacilli through comparative genomics of 213 strains and associated genera.</title>
        <authorList>
            <person name="Sun Z."/>
            <person name="Harris H.M."/>
            <person name="McCann A."/>
            <person name="Guo C."/>
            <person name="Argimon S."/>
            <person name="Zhang W."/>
            <person name="Yang X."/>
            <person name="Jeffery I.B."/>
            <person name="Cooney J.C."/>
            <person name="Kagawa T.F."/>
            <person name="Liu W."/>
            <person name="Song Y."/>
            <person name="Salvetti E."/>
            <person name="Wrobel A."/>
            <person name="Rasinkangas P."/>
            <person name="Parkhill J."/>
            <person name="Rea M.C."/>
            <person name="O'Sullivan O."/>
            <person name="Ritari J."/>
            <person name="Douillard F.P."/>
            <person name="Paul Ross R."/>
            <person name="Yang R."/>
            <person name="Briner A.E."/>
            <person name="Felis G.E."/>
            <person name="de Vos W.M."/>
            <person name="Barrangou R."/>
            <person name="Klaenhammer T.R."/>
            <person name="Caufield P.W."/>
            <person name="Cui Y."/>
            <person name="Zhang H."/>
            <person name="O'Toole P.W."/>
        </authorList>
    </citation>
    <scope>NUCLEOTIDE SEQUENCE [LARGE SCALE GENOMIC DNA]</scope>
    <source>
        <strain evidence="7 8">DSM 20001</strain>
    </source>
</reference>
<feature type="domain" description="Nudix hydrolase" evidence="6">
    <location>
        <begin position="2"/>
        <end position="137"/>
    </location>
</feature>
<dbReference type="Pfam" id="PF00293">
    <property type="entry name" value="NUDIX"/>
    <property type="match status" value="1"/>
</dbReference>
<dbReference type="GO" id="GO:0046872">
    <property type="term" value="F:metal ion binding"/>
    <property type="evidence" value="ECO:0007669"/>
    <property type="project" value="UniProtKB-KW"/>
</dbReference>
<dbReference type="SUPFAM" id="SSF55811">
    <property type="entry name" value="Nudix"/>
    <property type="match status" value="1"/>
</dbReference>
<dbReference type="InterPro" id="IPR015797">
    <property type="entry name" value="NUDIX_hydrolase-like_dom_sf"/>
</dbReference>
<dbReference type="PATRIC" id="fig|913848.6.peg.1907"/>
<dbReference type="PANTHER" id="PTHR43758:SF2">
    <property type="entry name" value="OXIDIZED PURINE NUCLEOSIDE TRIPHOSPHATE HYDROLASE"/>
    <property type="match status" value="1"/>
</dbReference>
<dbReference type="Proteomes" id="UP000051181">
    <property type="component" value="Unassembled WGS sequence"/>
</dbReference>